<dbReference type="EMBL" id="CAFBMG010000011">
    <property type="protein sequence ID" value="CAB4891107.1"/>
    <property type="molecule type" value="Genomic_DNA"/>
</dbReference>
<dbReference type="Gene3D" id="1.10.101.10">
    <property type="entry name" value="PGBD-like superfamily/PGBD"/>
    <property type="match status" value="1"/>
</dbReference>
<organism evidence="2">
    <name type="scientific">freshwater metagenome</name>
    <dbReference type="NCBI Taxonomy" id="449393"/>
    <lineage>
        <taxon>unclassified sequences</taxon>
        <taxon>metagenomes</taxon>
        <taxon>ecological metagenomes</taxon>
    </lineage>
</organism>
<reference evidence="2" key="1">
    <citation type="submission" date="2020-05" db="EMBL/GenBank/DDBJ databases">
        <authorList>
            <person name="Chiriac C."/>
            <person name="Salcher M."/>
            <person name="Ghai R."/>
            <person name="Kavagutti S V."/>
        </authorList>
    </citation>
    <scope>NUCLEOTIDE SEQUENCE</scope>
</reference>
<protein>
    <submittedName>
        <fullName evidence="2">Unannotated protein</fullName>
    </submittedName>
</protein>
<gene>
    <name evidence="2" type="ORF">UFOPK1358_01777</name>
    <name evidence="3" type="ORF">UFOPK2766_00137</name>
    <name evidence="4" type="ORF">UFOPK3519_00273</name>
</gene>
<dbReference type="InterPro" id="IPR002477">
    <property type="entry name" value="Peptidoglycan-bd-like"/>
</dbReference>
<dbReference type="InterPro" id="IPR036365">
    <property type="entry name" value="PGBD-like_sf"/>
</dbReference>
<evidence type="ECO:0000259" key="1">
    <source>
        <dbReference type="Pfam" id="PF01471"/>
    </source>
</evidence>
<dbReference type="EMBL" id="CAEZSF010000230">
    <property type="protein sequence ID" value="CAB4553550.1"/>
    <property type="molecule type" value="Genomic_DNA"/>
</dbReference>
<dbReference type="EMBL" id="CAEZYU010000003">
    <property type="protein sequence ID" value="CAB4728208.1"/>
    <property type="molecule type" value="Genomic_DNA"/>
</dbReference>
<evidence type="ECO:0000313" key="3">
    <source>
        <dbReference type="EMBL" id="CAB4728208.1"/>
    </source>
</evidence>
<accession>A0A6J6CPS0</accession>
<name>A0A6J6CPS0_9ZZZZ</name>
<dbReference type="AlphaFoldDB" id="A0A6J6CPS0"/>
<proteinExistence type="predicted"/>
<feature type="domain" description="Peptidoglycan binding-like" evidence="1">
    <location>
        <begin position="66"/>
        <end position="117"/>
    </location>
</feature>
<evidence type="ECO:0000313" key="2">
    <source>
        <dbReference type="EMBL" id="CAB4553550.1"/>
    </source>
</evidence>
<dbReference type="Pfam" id="PF01471">
    <property type="entry name" value="PG_binding_1"/>
    <property type="match status" value="1"/>
</dbReference>
<sequence>MNLKKSTLVALAVAATLVGAVACSSKESADSTTTTTTTTAPAETTTTVDPAAAAAAQAAETVRFDKEVQQDLNDVGCYAGSVDGKFGPRTDAAILAFQSADGIKADGQYGPATDAALKKAAAAGKTVCVASTTTTAPKTTTTAASGGSAACTAAALLTALPAEGETIGSYVCSGGYAAGTLSDGSTKFILESKNGKWYAFSTDPCGGASAGLPPIILEDGCPS</sequence>
<dbReference type="InterPro" id="IPR036366">
    <property type="entry name" value="PGBDSf"/>
</dbReference>
<evidence type="ECO:0000313" key="4">
    <source>
        <dbReference type="EMBL" id="CAB4891107.1"/>
    </source>
</evidence>
<dbReference type="PROSITE" id="PS51257">
    <property type="entry name" value="PROKAR_LIPOPROTEIN"/>
    <property type="match status" value="1"/>
</dbReference>
<dbReference type="SUPFAM" id="SSF47090">
    <property type="entry name" value="PGBD-like"/>
    <property type="match status" value="1"/>
</dbReference>